<protein>
    <submittedName>
        <fullName evidence="1">Uncharacterized protein</fullName>
    </submittedName>
</protein>
<dbReference type="EMBL" id="KN846960">
    <property type="protein sequence ID" value="KIW65015.1"/>
    <property type="molecule type" value="Genomic_DNA"/>
</dbReference>
<dbReference type="AlphaFoldDB" id="A0A0D2FDZ2"/>
<reference evidence="1 2" key="1">
    <citation type="submission" date="2015-01" db="EMBL/GenBank/DDBJ databases">
        <title>The Genome Sequence of Capronia semiimmersa CBS27337.</title>
        <authorList>
            <consortium name="The Broad Institute Genomics Platform"/>
            <person name="Cuomo C."/>
            <person name="de Hoog S."/>
            <person name="Gorbushina A."/>
            <person name="Stielow B."/>
            <person name="Teixiera M."/>
            <person name="Abouelleil A."/>
            <person name="Chapman S.B."/>
            <person name="Priest M."/>
            <person name="Young S.K."/>
            <person name="Wortman J."/>
            <person name="Nusbaum C."/>
            <person name="Birren B."/>
        </authorList>
    </citation>
    <scope>NUCLEOTIDE SEQUENCE [LARGE SCALE GENOMIC DNA]</scope>
    <source>
        <strain evidence="1 2">CBS 27337</strain>
    </source>
</reference>
<accession>A0A0D2FDZ2</accession>
<dbReference type="HOGENOM" id="CLU_063480_0_0_1"/>
<gene>
    <name evidence="1" type="ORF">PV04_07307</name>
</gene>
<keyword evidence="2" id="KW-1185">Reference proteome</keyword>
<evidence type="ECO:0000313" key="2">
    <source>
        <dbReference type="Proteomes" id="UP000054266"/>
    </source>
</evidence>
<sequence>MSTSCNNSISESLTLMTLPAEIRLQIWEYAIPQRWWYFAGPYRFRCHKHKKFPKALKEDNPSNRGGLSDPRCRCEFVEQHHERLALSLLCKRAFPEITSVLSKASITYEIHHLKNFDLPTNYLGRIEEFIVPSNWLACLGPQSRFENVDFATTYPNLRRIYLKPDLTDSWDTIKFSDAIIDHLHRCLRNRSGQCQVEDAELLDNVRIQHISNGYTEQFHQTLAVLLECDIEVIAPYTYRLQVTERQGCRVSLRRPRIVAPKILLNQRLHTNVIWDKNGVRLGEIPNLSDEWWYDEWIDETRTPRNMWYDSRAHDLGHSGWRVQTLGPDDIMRRTTHWAARPRSDEPRFEVGIIREYKETYHGHPLLLNLGS</sequence>
<proteinExistence type="predicted"/>
<dbReference type="Proteomes" id="UP000054266">
    <property type="component" value="Unassembled WGS sequence"/>
</dbReference>
<evidence type="ECO:0000313" key="1">
    <source>
        <dbReference type="EMBL" id="KIW65015.1"/>
    </source>
</evidence>
<name>A0A0D2FDZ2_9EURO</name>
<organism evidence="1 2">
    <name type="scientific">Phialophora macrospora</name>
    <dbReference type="NCBI Taxonomy" id="1851006"/>
    <lineage>
        <taxon>Eukaryota</taxon>
        <taxon>Fungi</taxon>
        <taxon>Dikarya</taxon>
        <taxon>Ascomycota</taxon>
        <taxon>Pezizomycotina</taxon>
        <taxon>Eurotiomycetes</taxon>
        <taxon>Chaetothyriomycetidae</taxon>
        <taxon>Chaetothyriales</taxon>
        <taxon>Herpotrichiellaceae</taxon>
        <taxon>Phialophora</taxon>
    </lineage>
</organism>